<gene>
    <name evidence="1" type="ORF">DFP72DRAFT_1077954</name>
</gene>
<protein>
    <submittedName>
        <fullName evidence="1">Uncharacterized protein</fullName>
    </submittedName>
</protein>
<keyword evidence="2" id="KW-1185">Reference proteome</keyword>
<name>A0A8H6LW52_9AGAR</name>
<dbReference type="AlphaFoldDB" id="A0A8H6LW52"/>
<dbReference type="Proteomes" id="UP000521943">
    <property type="component" value="Unassembled WGS sequence"/>
</dbReference>
<organism evidence="1 2">
    <name type="scientific">Ephemerocybe angulata</name>
    <dbReference type="NCBI Taxonomy" id="980116"/>
    <lineage>
        <taxon>Eukaryota</taxon>
        <taxon>Fungi</taxon>
        <taxon>Dikarya</taxon>
        <taxon>Basidiomycota</taxon>
        <taxon>Agaricomycotina</taxon>
        <taxon>Agaricomycetes</taxon>
        <taxon>Agaricomycetidae</taxon>
        <taxon>Agaricales</taxon>
        <taxon>Agaricineae</taxon>
        <taxon>Psathyrellaceae</taxon>
        <taxon>Ephemerocybe</taxon>
    </lineage>
</organism>
<evidence type="ECO:0000313" key="1">
    <source>
        <dbReference type="EMBL" id="KAF6744890.1"/>
    </source>
</evidence>
<accession>A0A8H6LW52</accession>
<comment type="caution">
    <text evidence="1">The sequence shown here is derived from an EMBL/GenBank/DDBJ whole genome shotgun (WGS) entry which is preliminary data.</text>
</comment>
<dbReference type="EMBL" id="JACGCI010000112">
    <property type="protein sequence ID" value="KAF6744890.1"/>
    <property type="molecule type" value="Genomic_DNA"/>
</dbReference>
<evidence type="ECO:0000313" key="2">
    <source>
        <dbReference type="Proteomes" id="UP000521943"/>
    </source>
</evidence>
<reference evidence="1 2" key="1">
    <citation type="submission" date="2020-07" db="EMBL/GenBank/DDBJ databases">
        <title>Comparative genomics of pyrophilous fungi reveals a link between fire events and developmental genes.</title>
        <authorList>
            <consortium name="DOE Joint Genome Institute"/>
            <person name="Steindorff A.S."/>
            <person name="Carver A."/>
            <person name="Calhoun S."/>
            <person name="Stillman K."/>
            <person name="Liu H."/>
            <person name="Lipzen A."/>
            <person name="Pangilinan J."/>
            <person name="Labutti K."/>
            <person name="Bruns T.D."/>
            <person name="Grigoriev I.V."/>
        </authorList>
    </citation>
    <scope>NUCLEOTIDE SEQUENCE [LARGE SCALE GENOMIC DNA]</scope>
    <source>
        <strain evidence="1 2">CBS 144469</strain>
    </source>
</reference>
<proteinExistence type="predicted"/>
<sequence>MIQKGKTIVIYSGYKMPLDLFNRMMNEIPKHREFRESVGYPSGGDSLVIYGRWKRHFHPKEIRNRAPMAQIYCDGPDGDDRATHVLFMLRYIKWKGEDQFLDSPCRRSQVSSGKGV</sequence>